<dbReference type="Proteomes" id="UP000002009">
    <property type="component" value="Chromosome 6"/>
</dbReference>
<dbReference type="AlphaFoldDB" id="C1E914"/>
<accession>C1E914</accession>
<protein>
    <recommendedName>
        <fullName evidence="3">Thioesterase domain-containing protein</fullName>
    </recommendedName>
</protein>
<proteinExistence type="predicted"/>
<dbReference type="InParanoid" id="C1E914"/>
<dbReference type="EMBL" id="CP001327">
    <property type="protein sequence ID" value="ACO64608.1"/>
    <property type="molecule type" value="Genomic_DNA"/>
</dbReference>
<evidence type="ECO:0000313" key="2">
    <source>
        <dbReference type="Proteomes" id="UP000002009"/>
    </source>
</evidence>
<organism evidence="1 2">
    <name type="scientific">Micromonas commoda (strain RCC299 / NOUM17 / CCMP2709)</name>
    <name type="common">Picoplanktonic green alga</name>
    <dbReference type="NCBI Taxonomy" id="296587"/>
    <lineage>
        <taxon>Eukaryota</taxon>
        <taxon>Viridiplantae</taxon>
        <taxon>Chlorophyta</taxon>
        <taxon>Mamiellophyceae</taxon>
        <taxon>Mamiellales</taxon>
        <taxon>Mamiellaceae</taxon>
        <taxon>Micromonas</taxon>
    </lineage>
</organism>
<gene>
    <name evidence="1" type="ORF">MICPUN_108503</name>
</gene>
<dbReference type="OrthoDB" id="506431at2759"/>
<dbReference type="Gene3D" id="3.10.129.10">
    <property type="entry name" value="Hotdog Thioesterase"/>
    <property type="match status" value="1"/>
</dbReference>
<dbReference type="SUPFAM" id="SSF54637">
    <property type="entry name" value="Thioesterase/thiol ester dehydrase-isomerase"/>
    <property type="match status" value="1"/>
</dbReference>
<name>C1E914_MICCC</name>
<reference evidence="1 2" key="1">
    <citation type="journal article" date="2009" name="Science">
        <title>Green evolution and dynamic adaptations revealed by genomes of the marine picoeukaryotes Micromonas.</title>
        <authorList>
            <person name="Worden A.Z."/>
            <person name="Lee J.H."/>
            <person name="Mock T."/>
            <person name="Rouze P."/>
            <person name="Simmons M.P."/>
            <person name="Aerts A.L."/>
            <person name="Allen A.E."/>
            <person name="Cuvelier M.L."/>
            <person name="Derelle E."/>
            <person name="Everett M.V."/>
            <person name="Foulon E."/>
            <person name="Grimwood J."/>
            <person name="Gundlach H."/>
            <person name="Henrissat B."/>
            <person name="Napoli C."/>
            <person name="McDonald S.M."/>
            <person name="Parker M.S."/>
            <person name="Rombauts S."/>
            <person name="Salamov A."/>
            <person name="Von Dassow P."/>
            <person name="Badger J.H."/>
            <person name="Coutinho P.M."/>
            <person name="Demir E."/>
            <person name="Dubchak I."/>
            <person name="Gentemann C."/>
            <person name="Eikrem W."/>
            <person name="Gready J.E."/>
            <person name="John U."/>
            <person name="Lanier W."/>
            <person name="Lindquist E.A."/>
            <person name="Lucas S."/>
            <person name="Mayer K.F."/>
            <person name="Moreau H."/>
            <person name="Not F."/>
            <person name="Otillar R."/>
            <person name="Panaud O."/>
            <person name="Pangilinan J."/>
            <person name="Paulsen I."/>
            <person name="Piegu B."/>
            <person name="Poliakov A."/>
            <person name="Robbens S."/>
            <person name="Schmutz J."/>
            <person name="Toulza E."/>
            <person name="Wyss T."/>
            <person name="Zelensky A."/>
            <person name="Zhou K."/>
            <person name="Armbrust E.V."/>
            <person name="Bhattacharya D."/>
            <person name="Goodenough U.W."/>
            <person name="Van de Peer Y."/>
            <person name="Grigoriev I.V."/>
        </authorList>
    </citation>
    <scope>NUCLEOTIDE SEQUENCE [LARGE SCALE GENOMIC DNA]</scope>
    <source>
        <strain evidence="2">RCC299 / NOUM17</strain>
    </source>
</reference>
<keyword evidence="2" id="KW-1185">Reference proteome</keyword>
<dbReference type="OMA" id="NWAASIA"/>
<dbReference type="eggNOG" id="ENOG502SD5G">
    <property type="taxonomic scope" value="Eukaryota"/>
</dbReference>
<sequence length="300" mass="32792">MWRAVARRAAREAFARSDAVAAREIDAARAAASTLTRFRCVCGCASPAGAACERRSSSTSREDSSRPVFSAFSTTTTRFGRRFRATPRAFRSREEWARLVHEGHDVNPCNSPKHPAALAGIPLVDGKPMLSIQASYDEHSQCFVCGNAHESGLGLKSFRVEESDPRWADASPSALRSVVTVTDAYQGLPGIVSTGVMDSLMICHGSWQAAIALMDRAVLPRPPLVMPKSYSMQIHDRLPPGTEIEVTTKAIEVRDDKEPYRVRVMMELKAAGDDDHDGKGFVCASSEAMYEKVGAVRSMW</sequence>
<dbReference type="KEGG" id="mis:MICPUN_108503"/>
<dbReference type="GeneID" id="8244637"/>
<dbReference type="InterPro" id="IPR029069">
    <property type="entry name" value="HotDog_dom_sf"/>
</dbReference>
<dbReference type="RefSeq" id="XP_002503350.1">
    <property type="nucleotide sequence ID" value="XM_002503304.1"/>
</dbReference>
<evidence type="ECO:0008006" key="3">
    <source>
        <dbReference type="Google" id="ProtNLM"/>
    </source>
</evidence>
<evidence type="ECO:0000313" key="1">
    <source>
        <dbReference type="EMBL" id="ACO64608.1"/>
    </source>
</evidence>